<evidence type="ECO:0000256" key="7">
    <source>
        <dbReference type="ARBA" id="ARBA00023295"/>
    </source>
</evidence>
<organism evidence="12 13">
    <name type="scientific">Asticcacaulis excentricus</name>
    <dbReference type="NCBI Taxonomy" id="78587"/>
    <lineage>
        <taxon>Bacteria</taxon>
        <taxon>Pseudomonadati</taxon>
        <taxon>Pseudomonadota</taxon>
        <taxon>Alphaproteobacteria</taxon>
        <taxon>Caulobacterales</taxon>
        <taxon>Caulobacteraceae</taxon>
        <taxon>Asticcacaulis</taxon>
    </lineage>
</organism>
<protein>
    <recommendedName>
        <fullName evidence="9">Beta-xylanase</fullName>
        <ecNumber evidence="9">3.2.1.8</ecNumber>
    </recommendedName>
</protein>
<evidence type="ECO:0000256" key="4">
    <source>
        <dbReference type="ARBA" id="ARBA00022729"/>
    </source>
</evidence>
<comment type="catalytic activity">
    <reaction evidence="1 9">
        <text>Endohydrolysis of (1-&gt;4)-beta-D-xylosidic linkages in xylans.</text>
        <dbReference type="EC" id="3.2.1.8"/>
    </reaction>
</comment>
<dbReference type="Proteomes" id="UP000278756">
    <property type="component" value="Chromosome 1"/>
</dbReference>
<evidence type="ECO:0000256" key="6">
    <source>
        <dbReference type="ARBA" id="ARBA00023277"/>
    </source>
</evidence>
<dbReference type="RefSeq" id="WP_126422705.1">
    <property type="nucleotide sequence ID" value="NZ_AP018827.1"/>
</dbReference>
<evidence type="ECO:0000259" key="11">
    <source>
        <dbReference type="PROSITE" id="PS51760"/>
    </source>
</evidence>
<dbReference type="PANTHER" id="PTHR31490">
    <property type="entry name" value="GLYCOSYL HYDROLASE"/>
    <property type="match status" value="1"/>
</dbReference>
<dbReference type="PROSITE" id="PS51318">
    <property type="entry name" value="TAT"/>
    <property type="match status" value="1"/>
</dbReference>
<evidence type="ECO:0000256" key="1">
    <source>
        <dbReference type="ARBA" id="ARBA00000681"/>
    </source>
</evidence>
<evidence type="ECO:0000256" key="3">
    <source>
        <dbReference type="ARBA" id="ARBA00022651"/>
    </source>
</evidence>
<dbReference type="PRINTS" id="PR00134">
    <property type="entry name" value="GLHYDRLASE10"/>
</dbReference>
<evidence type="ECO:0000256" key="5">
    <source>
        <dbReference type="ARBA" id="ARBA00022801"/>
    </source>
</evidence>
<dbReference type="AlphaFoldDB" id="A0A3G9G2K5"/>
<keyword evidence="5 9" id="KW-0378">Hydrolase</keyword>
<evidence type="ECO:0000256" key="9">
    <source>
        <dbReference type="RuleBase" id="RU361174"/>
    </source>
</evidence>
<keyword evidence="6 9" id="KW-0119">Carbohydrate metabolism</keyword>
<dbReference type="InterPro" id="IPR006311">
    <property type="entry name" value="TAT_signal"/>
</dbReference>
<dbReference type="Gene3D" id="3.20.20.80">
    <property type="entry name" value="Glycosidases"/>
    <property type="match status" value="1"/>
</dbReference>
<dbReference type="PROSITE" id="PS51760">
    <property type="entry name" value="GH10_2"/>
    <property type="match status" value="1"/>
</dbReference>
<dbReference type="SMART" id="SM00633">
    <property type="entry name" value="Glyco_10"/>
    <property type="match status" value="1"/>
</dbReference>
<reference evidence="13" key="2">
    <citation type="journal article" date="2017" name="Plant Physiol. Biochem.">
        <title>Differential oxidative and antioxidative response of duckweed Lemna minor toward plant growth promoting/inhibiting bacteria.</title>
        <authorList>
            <person name="Ishizawa H."/>
            <person name="Kuroda M."/>
            <person name="Morikawa M."/>
            <person name="Ike M."/>
        </authorList>
    </citation>
    <scope>NUCLEOTIDE SEQUENCE [LARGE SCALE GENOMIC DNA]</scope>
    <source>
        <strain evidence="13">M6</strain>
    </source>
</reference>
<dbReference type="EC" id="3.2.1.8" evidence="9"/>
<keyword evidence="8 9" id="KW-0624">Polysaccharide degradation</keyword>
<dbReference type="OrthoDB" id="9815836at2"/>
<dbReference type="Pfam" id="PF00331">
    <property type="entry name" value="Glyco_hydro_10"/>
    <property type="match status" value="1"/>
</dbReference>
<dbReference type="InterPro" id="IPR001000">
    <property type="entry name" value="GH10_dom"/>
</dbReference>
<name>A0A3G9G2K5_9CAUL</name>
<proteinExistence type="inferred from homology"/>
<keyword evidence="7 9" id="KW-0326">Glycosidase</keyword>
<sequence length="369" mass="41303">MSTSLPTRRHVLAGLSAAALPVMASPPAFAASEPSLRALAAEKGILFGSALSAGTMEPAYLDILKAECGVIVPENEFKVYVIAPQSDRYNFAPGDTIAGFARDNGMKLRGHTLLWNKVEFMPKWLLDIDFGANPAREAERYLRDYIKRVCTHYGDQVFSWDVVNETIDPQTGDIRDTPFTKALGFDCIRIAFEAAREYAPKAQLVYNDYMSWERGNETHRKGVLKLLETLRAKNVPIDGFGIQSHIGNDGHIKEAQHEQWRAFIDAAVGMDYRLLITEFDVNDKDLPTDTAVRDAGVAAAAKDYLDLMFSYKELDQFLCWGMSDKHSWLQGWTPRADKTPQRPTPYDANYRPKPLREAIAAALKAAPKR</sequence>
<dbReference type="GO" id="GO:0045493">
    <property type="term" value="P:xylan catabolic process"/>
    <property type="evidence" value="ECO:0007669"/>
    <property type="project" value="UniProtKB-KW"/>
</dbReference>
<comment type="similarity">
    <text evidence="2 9">Belongs to the glycosyl hydrolase 10 (cellulase F) family.</text>
</comment>
<feature type="signal peptide" evidence="10">
    <location>
        <begin position="1"/>
        <end position="30"/>
    </location>
</feature>
<evidence type="ECO:0000313" key="12">
    <source>
        <dbReference type="EMBL" id="BBF81540.1"/>
    </source>
</evidence>
<dbReference type="InterPro" id="IPR044846">
    <property type="entry name" value="GH10"/>
</dbReference>
<dbReference type="SUPFAM" id="SSF51445">
    <property type="entry name" value="(Trans)glycosidases"/>
    <property type="match status" value="1"/>
</dbReference>
<evidence type="ECO:0000313" key="13">
    <source>
        <dbReference type="Proteomes" id="UP000278756"/>
    </source>
</evidence>
<dbReference type="GO" id="GO:0031176">
    <property type="term" value="F:endo-1,4-beta-xylanase activity"/>
    <property type="evidence" value="ECO:0007669"/>
    <property type="project" value="UniProtKB-EC"/>
</dbReference>
<accession>A0A3G9G2K5</accession>
<evidence type="ECO:0000256" key="10">
    <source>
        <dbReference type="SAM" id="SignalP"/>
    </source>
</evidence>
<evidence type="ECO:0000256" key="2">
    <source>
        <dbReference type="ARBA" id="ARBA00007495"/>
    </source>
</evidence>
<dbReference type="PANTHER" id="PTHR31490:SF88">
    <property type="entry name" value="BETA-XYLANASE"/>
    <property type="match status" value="1"/>
</dbReference>
<dbReference type="EMBL" id="AP018827">
    <property type="protein sequence ID" value="BBF81540.1"/>
    <property type="molecule type" value="Genomic_DNA"/>
</dbReference>
<feature type="domain" description="GH10" evidence="11">
    <location>
        <begin position="30"/>
        <end position="362"/>
    </location>
</feature>
<dbReference type="InterPro" id="IPR017853">
    <property type="entry name" value="GH"/>
</dbReference>
<evidence type="ECO:0000256" key="8">
    <source>
        <dbReference type="ARBA" id="ARBA00023326"/>
    </source>
</evidence>
<keyword evidence="3 12" id="KW-0858">Xylan degradation</keyword>
<gene>
    <name evidence="12" type="ORF">EM6_2141</name>
</gene>
<feature type="chain" id="PRO_5017963872" description="Beta-xylanase" evidence="10">
    <location>
        <begin position="31"/>
        <end position="369"/>
    </location>
</feature>
<keyword evidence="4 10" id="KW-0732">Signal</keyword>
<reference evidence="13" key="1">
    <citation type="journal article" date="2017" name="Biotechnol. Biofuels">
        <title>Evaluation of environmental bacterial communities as a factor affecting the growth of duckweed Lemna minor.</title>
        <authorList>
            <person name="Ishizawa H."/>
            <person name="Kuroda M."/>
            <person name="Morikawa M."/>
            <person name="Ike M."/>
        </authorList>
    </citation>
    <scope>NUCLEOTIDE SEQUENCE [LARGE SCALE GENOMIC DNA]</scope>
    <source>
        <strain evidence="13">M6</strain>
    </source>
</reference>